<evidence type="ECO:0000313" key="4">
    <source>
        <dbReference type="Proteomes" id="UP000284779"/>
    </source>
</evidence>
<dbReference type="PANTHER" id="PTHR13285:SF18">
    <property type="entry name" value="PROTEIN-CYSTEINE N-PALMITOYLTRANSFERASE RASP"/>
    <property type="match status" value="1"/>
</dbReference>
<keyword evidence="4" id="KW-1185">Reference proteome</keyword>
<dbReference type="RefSeq" id="WP_117971015.1">
    <property type="nucleotide sequence ID" value="NZ_CAUEJY010000006.1"/>
</dbReference>
<evidence type="ECO:0000313" key="3">
    <source>
        <dbReference type="EMBL" id="RHA17721.1"/>
    </source>
</evidence>
<keyword evidence="1" id="KW-0012">Acyltransferase</keyword>
<proteinExistence type="inferred from homology"/>
<dbReference type="Proteomes" id="UP000284779">
    <property type="component" value="Unassembled WGS sequence"/>
</dbReference>
<feature type="transmembrane region" description="Helical" evidence="2">
    <location>
        <begin position="100"/>
        <end position="122"/>
    </location>
</feature>
<feature type="transmembrane region" description="Helical" evidence="2">
    <location>
        <begin position="5"/>
        <end position="22"/>
    </location>
</feature>
<feature type="transmembrane region" description="Helical" evidence="2">
    <location>
        <begin position="369"/>
        <end position="390"/>
    </location>
</feature>
<gene>
    <name evidence="3" type="ORF">DW944_08805</name>
</gene>
<feature type="transmembrane region" description="Helical" evidence="2">
    <location>
        <begin position="415"/>
        <end position="435"/>
    </location>
</feature>
<dbReference type="InterPro" id="IPR024194">
    <property type="entry name" value="Ac/AlaTfrase_AlgI/DltB"/>
</dbReference>
<name>A0A413R6R0_9FIRM</name>
<accession>A0A413R6R0</accession>
<dbReference type="GO" id="GO:0005886">
    <property type="term" value="C:plasma membrane"/>
    <property type="evidence" value="ECO:0007669"/>
    <property type="project" value="UniProtKB-UniRule"/>
</dbReference>
<feature type="transmembrane region" description="Helical" evidence="2">
    <location>
        <begin position="28"/>
        <end position="52"/>
    </location>
</feature>
<feature type="transmembrane region" description="Helical" evidence="2">
    <location>
        <begin position="504"/>
        <end position="523"/>
    </location>
</feature>
<dbReference type="GO" id="GO:0016746">
    <property type="term" value="F:acyltransferase activity"/>
    <property type="evidence" value="ECO:0007669"/>
    <property type="project" value="UniProtKB-KW"/>
</dbReference>
<evidence type="ECO:0000256" key="2">
    <source>
        <dbReference type="SAM" id="Phobius"/>
    </source>
</evidence>
<dbReference type="AlphaFoldDB" id="A0A413R6R0"/>
<feature type="transmembrane region" description="Helical" evidence="2">
    <location>
        <begin position="142"/>
        <end position="160"/>
    </location>
</feature>
<dbReference type="PIRSF" id="PIRSF500217">
    <property type="entry name" value="AlgI"/>
    <property type="match status" value="1"/>
</dbReference>
<dbReference type="GO" id="GO:0042121">
    <property type="term" value="P:alginic acid biosynthetic process"/>
    <property type="evidence" value="ECO:0007669"/>
    <property type="project" value="InterPro"/>
</dbReference>
<organism evidence="3 4">
    <name type="scientific">Eubacterium ventriosum</name>
    <dbReference type="NCBI Taxonomy" id="39496"/>
    <lineage>
        <taxon>Bacteria</taxon>
        <taxon>Bacillati</taxon>
        <taxon>Bacillota</taxon>
        <taxon>Clostridia</taxon>
        <taxon>Eubacteriales</taxon>
        <taxon>Eubacteriaceae</taxon>
        <taxon>Eubacterium</taxon>
    </lineage>
</organism>
<sequence length="537" mass="62977">MGFNTLSFIPFLLIVILLYFTIFRKCQWVFLLLASIAFYLFAGPKYIIFIFISSLSTYTLARKIQKLHDDESRITKTREFYSKEAKKAFKKRFTKRRKRILLLDFAINLGILCVIKYTDFILSGVSSVLGRFGLDWSKEFNFVLPLGISFYTFMVVGYILDIYWKRYRAETNYFKLALFTMYFPHIVQGPIGRYNKLSPQFFKDHPFDYDRVTKGFQLILWGYFEKMVISDRLQTFTNGALAKWDQITGFPLILAISLFSIQMYLDWMGCMDIAHGVSEIFGINLDKNFWHPFFSKNMPEFWRRWHISLGAWFKDYLLYPVSMSALCKKINKFTRKKWGNQVSRSLSVVIPASCVWIVTGVWHGAASCFVLWGIYHGILIVSSGLFEIPIQKLCKFLHMDTECFSFNLFRMARTFMLSTIGRIFFAVSAGFTTFFEFLKRMFNFRQFGLHTLWDESLYSYGLDQHNFTLAMLLVALVWCVSMLQEKFNKDGMTIRDVIAKQNILFRWLLYLALIAGILVFGMYGSGYNAGAFFYGKF</sequence>
<comment type="similarity">
    <text evidence="1">Belongs to the membrane-bound acyltransferase family.</text>
</comment>
<keyword evidence="1" id="KW-0808">Transferase</keyword>
<keyword evidence="1" id="KW-1003">Cell membrane</keyword>
<keyword evidence="1 2" id="KW-0472">Membrane</keyword>
<keyword evidence="2" id="KW-1133">Transmembrane helix</keyword>
<protein>
    <submittedName>
        <fullName evidence="3">MBOAT family protein</fullName>
    </submittedName>
</protein>
<comment type="caution">
    <text evidence="3">The sequence shown here is derived from an EMBL/GenBank/DDBJ whole genome shotgun (WGS) entry which is preliminary data.</text>
</comment>
<dbReference type="EMBL" id="QSFD01000008">
    <property type="protein sequence ID" value="RHA17721.1"/>
    <property type="molecule type" value="Genomic_DNA"/>
</dbReference>
<keyword evidence="2" id="KW-0812">Transmembrane</keyword>
<feature type="transmembrane region" description="Helical" evidence="2">
    <location>
        <begin position="345"/>
        <end position="363"/>
    </location>
</feature>
<feature type="transmembrane region" description="Helical" evidence="2">
    <location>
        <begin position="465"/>
        <end position="483"/>
    </location>
</feature>
<dbReference type="PANTHER" id="PTHR13285">
    <property type="entry name" value="ACYLTRANSFERASE"/>
    <property type="match status" value="1"/>
</dbReference>
<evidence type="ECO:0000256" key="1">
    <source>
        <dbReference type="PIRNR" id="PIRNR016636"/>
    </source>
</evidence>
<dbReference type="PIRSF" id="PIRSF016636">
    <property type="entry name" value="AlgI_DltB"/>
    <property type="match status" value="1"/>
</dbReference>
<dbReference type="InterPro" id="IPR028362">
    <property type="entry name" value="AlgI"/>
</dbReference>
<reference evidence="3 4" key="1">
    <citation type="submission" date="2018-08" db="EMBL/GenBank/DDBJ databases">
        <title>A genome reference for cultivated species of the human gut microbiota.</title>
        <authorList>
            <person name="Zou Y."/>
            <person name="Xue W."/>
            <person name="Luo G."/>
        </authorList>
    </citation>
    <scope>NUCLEOTIDE SEQUENCE [LARGE SCALE GENOMIC DNA]</scope>
    <source>
        <strain evidence="3 4">AM44-11BH</strain>
    </source>
</reference>
<dbReference type="InterPro" id="IPR051085">
    <property type="entry name" value="MB_O-acyltransferase"/>
</dbReference>